<comment type="caution">
    <text evidence="2">The sequence shown here is derived from an EMBL/GenBank/DDBJ whole genome shotgun (WGS) entry which is preliminary data.</text>
</comment>
<keyword evidence="3" id="KW-1185">Reference proteome</keyword>
<sequence>MEGKSILAETGQVLNRGTSEVIVMAHTRDVSHGAWLTSSTNTPTWLKNLVARTTGPLNYPPPDREAADQLEKDTSRRSRISARPASHASRITPASTRGWRAQASRGPARMATVTLDFAGTRSTARSTAGAMRRSSWTWPLNSAANEASWMREWKPAAKGCCMLQFLPLNRTTKPRRTRIGAGPHDEEVNQDNDSDAREQGESSPDFLENMAET</sequence>
<reference evidence="2" key="2">
    <citation type="submission" date="2023-06" db="EMBL/GenBank/DDBJ databases">
        <authorList>
            <consortium name="Lawrence Berkeley National Laboratory"/>
            <person name="Haridas S."/>
            <person name="Hensen N."/>
            <person name="Bonometti L."/>
            <person name="Westerberg I."/>
            <person name="Brannstrom I.O."/>
            <person name="Guillou S."/>
            <person name="Cros-Aarteil S."/>
            <person name="Calhoun S."/>
            <person name="Kuo A."/>
            <person name="Mondo S."/>
            <person name="Pangilinan J."/>
            <person name="Riley R."/>
            <person name="LaButti K."/>
            <person name="Andreopoulos B."/>
            <person name="Lipzen A."/>
            <person name="Chen C."/>
            <person name="Yanf M."/>
            <person name="Daum C."/>
            <person name="Ng V."/>
            <person name="Clum A."/>
            <person name="Steindorff A."/>
            <person name="Ohm R."/>
            <person name="Martin F."/>
            <person name="Silar P."/>
            <person name="Natvig D."/>
            <person name="Lalanne C."/>
            <person name="Gautier V."/>
            <person name="Ament-velasquez S.L."/>
            <person name="Kruys A."/>
            <person name="Hutchinson M.I."/>
            <person name="Powell A.J."/>
            <person name="Barry K."/>
            <person name="Miller A.N."/>
            <person name="Grigoriev I.V."/>
            <person name="Debuchy R."/>
            <person name="Gladieux P."/>
            <person name="Thoren M.H."/>
            <person name="Johannesson H."/>
        </authorList>
    </citation>
    <scope>NUCLEOTIDE SEQUENCE</scope>
    <source>
        <strain evidence="2">CBS 232.78</strain>
    </source>
</reference>
<organism evidence="2 3">
    <name type="scientific">Podospora didyma</name>
    <dbReference type="NCBI Taxonomy" id="330526"/>
    <lineage>
        <taxon>Eukaryota</taxon>
        <taxon>Fungi</taxon>
        <taxon>Dikarya</taxon>
        <taxon>Ascomycota</taxon>
        <taxon>Pezizomycotina</taxon>
        <taxon>Sordariomycetes</taxon>
        <taxon>Sordariomycetidae</taxon>
        <taxon>Sordariales</taxon>
        <taxon>Podosporaceae</taxon>
        <taxon>Podospora</taxon>
    </lineage>
</organism>
<evidence type="ECO:0000256" key="1">
    <source>
        <dbReference type="SAM" id="MobiDB-lite"/>
    </source>
</evidence>
<evidence type="ECO:0000313" key="2">
    <source>
        <dbReference type="EMBL" id="KAK3366489.1"/>
    </source>
</evidence>
<feature type="region of interest" description="Disordered" evidence="1">
    <location>
        <begin position="53"/>
        <end position="108"/>
    </location>
</feature>
<protein>
    <submittedName>
        <fullName evidence="2">Uncharacterized protein</fullName>
    </submittedName>
</protein>
<proteinExistence type="predicted"/>
<dbReference type="EMBL" id="JAULSW010000012">
    <property type="protein sequence ID" value="KAK3366489.1"/>
    <property type="molecule type" value="Genomic_DNA"/>
</dbReference>
<evidence type="ECO:0000313" key="3">
    <source>
        <dbReference type="Proteomes" id="UP001285441"/>
    </source>
</evidence>
<dbReference type="Proteomes" id="UP001285441">
    <property type="component" value="Unassembled WGS sequence"/>
</dbReference>
<feature type="compositionally biased region" description="Low complexity" evidence="1">
    <location>
        <begin position="81"/>
        <end position="90"/>
    </location>
</feature>
<feature type="region of interest" description="Disordered" evidence="1">
    <location>
        <begin position="173"/>
        <end position="213"/>
    </location>
</feature>
<dbReference type="AlphaFoldDB" id="A0AAE0JY35"/>
<reference evidence="2" key="1">
    <citation type="journal article" date="2023" name="Mol. Phylogenet. Evol.">
        <title>Genome-scale phylogeny and comparative genomics of the fungal order Sordariales.</title>
        <authorList>
            <person name="Hensen N."/>
            <person name="Bonometti L."/>
            <person name="Westerberg I."/>
            <person name="Brannstrom I.O."/>
            <person name="Guillou S."/>
            <person name="Cros-Aarteil S."/>
            <person name="Calhoun S."/>
            <person name="Haridas S."/>
            <person name="Kuo A."/>
            <person name="Mondo S."/>
            <person name="Pangilinan J."/>
            <person name="Riley R."/>
            <person name="LaButti K."/>
            <person name="Andreopoulos B."/>
            <person name="Lipzen A."/>
            <person name="Chen C."/>
            <person name="Yan M."/>
            <person name="Daum C."/>
            <person name="Ng V."/>
            <person name="Clum A."/>
            <person name="Steindorff A."/>
            <person name="Ohm R.A."/>
            <person name="Martin F."/>
            <person name="Silar P."/>
            <person name="Natvig D.O."/>
            <person name="Lalanne C."/>
            <person name="Gautier V."/>
            <person name="Ament-Velasquez S.L."/>
            <person name="Kruys A."/>
            <person name="Hutchinson M.I."/>
            <person name="Powell A.J."/>
            <person name="Barry K."/>
            <person name="Miller A.N."/>
            <person name="Grigoriev I.V."/>
            <person name="Debuchy R."/>
            <person name="Gladieux P."/>
            <person name="Hiltunen Thoren M."/>
            <person name="Johannesson H."/>
        </authorList>
    </citation>
    <scope>NUCLEOTIDE SEQUENCE</scope>
    <source>
        <strain evidence="2">CBS 232.78</strain>
    </source>
</reference>
<gene>
    <name evidence="2" type="ORF">B0H63DRAFT_456186</name>
</gene>
<name>A0AAE0JY35_9PEZI</name>
<accession>A0AAE0JY35</accession>
<feature type="compositionally biased region" description="Basic and acidic residues" evidence="1">
    <location>
        <begin position="62"/>
        <end position="76"/>
    </location>
</feature>